<dbReference type="FunFam" id="3.40.50.150:FF:000042">
    <property type="entry name" value="50S ribosomal protein L3 glutamine methyltransferase"/>
    <property type="match status" value="1"/>
</dbReference>
<evidence type="ECO:0000256" key="3">
    <source>
        <dbReference type="ARBA" id="ARBA00022691"/>
    </source>
</evidence>
<dbReference type="EC" id="2.1.1.298" evidence="4"/>
<dbReference type="InterPro" id="IPR002052">
    <property type="entry name" value="DNA_methylase_N6_adenine_CS"/>
</dbReference>
<gene>
    <name evidence="4 6" type="primary">prmB</name>
    <name evidence="6" type="ORF">HII17_15680</name>
</gene>
<comment type="caution">
    <text evidence="6">The sequence shown here is derived from an EMBL/GenBank/DDBJ whole genome shotgun (WGS) entry which is preliminary data.</text>
</comment>
<dbReference type="PIRSF" id="PIRSF037167">
    <property type="entry name" value="Mtase_YfcB_prd"/>
    <property type="match status" value="1"/>
</dbReference>
<dbReference type="GO" id="GO:0005840">
    <property type="term" value="C:ribosome"/>
    <property type="evidence" value="ECO:0007669"/>
    <property type="project" value="UniProtKB-KW"/>
</dbReference>
<evidence type="ECO:0000256" key="1">
    <source>
        <dbReference type="ARBA" id="ARBA00022603"/>
    </source>
</evidence>
<dbReference type="PANTHER" id="PTHR47806">
    <property type="entry name" value="50S RIBOSOMAL PROTEIN L3 GLUTAMINE METHYLTRANSFERASE"/>
    <property type="match status" value="1"/>
</dbReference>
<proteinExistence type="inferred from homology"/>
<dbReference type="InterPro" id="IPR029063">
    <property type="entry name" value="SAM-dependent_MTases_sf"/>
</dbReference>
<dbReference type="InterPro" id="IPR004556">
    <property type="entry name" value="HemK-like"/>
</dbReference>
<keyword evidence="6" id="KW-0687">Ribonucleoprotein</keyword>
<keyword evidence="1 4" id="KW-0489">Methyltransferase</keyword>
<dbReference type="GO" id="GO:0005829">
    <property type="term" value="C:cytosol"/>
    <property type="evidence" value="ECO:0007669"/>
    <property type="project" value="TreeGrafter"/>
</dbReference>
<dbReference type="PANTHER" id="PTHR47806:SF1">
    <property type="entry name" value="RIBOSOMAL PROTEIN UL3 GLUTAMINE METHYLTRANSFERASE"/>
    <property type="match status" value="1"/>
</dbReference>
<keyword evidence="2 4" id="KW-0808">Transferase</keyword>
<dbReference type="CDD" id="cd02440">
    <property type="entry name" value="AdoMet_MTases"/>
    <property type="match status" value="1"/>
</dbReference>
<dbReference type="Proteomes" id="UP000568664">
    <property type="component" value="Unassembled WGS sequence"/>
</dbReference>
<dbReference type="SUPFAM" id="SSF53335">
    <property type="entry name" value="S-adenosyl-L-methionine-dependent methyltransferases"/>
    <property type="match status" value="1"/>
</dbReference>
<keyword evidence="7" id="KW-1185">Reference proteome</keyword>
<evidence type="ECO:0000313" key="6">
    <source>
        <dbReference type="EMBL" id="NMP32999.1"/>
    </source>
</evidence>
<dbReference type="EMBL" id="JABBXH010000005">
    <property type="protein sequence ID" value="NMP32999.1"/>
    <property type="molecule type" value="Genomic_DNA"/>
</dbReference>
<evidence type="ECO:0000259" key="5">
    <source>
        <dbReference type="Pfam" id="PF05175"/>
    </source>
</evidence>
<dbReference type="GO" id="GO:0032259">
    <property type="term" value="P:methylation"/>
    <property type="evidence" value="ECO:0007669"/>
    <property type="project" value="UniProtKB-KW"/>
</dbReference>
<reference evidence="6 7" key="1">
    <citation type="submission" date="2020-04" db="EMBL/GenBank/DDBJ databases">
        <title>Thalassotalea sp. M1531, isolated from the surface of marine red alga.</title>
        <authorList>
            <person name="Pang L."/>
            <person name="Lu D.-C."/>
        </authorList>
    </citation>
    <scope>NUCLEOTIDE SEQUENCE [LARGE SCALE GENOMIC DNA]</scope>
    <source>
        <strain evidence="6 7">M1531</strain>
    </source>
</reference>
<comment type="catalytic activity">
    <reaction evidence="4">
        <text>L-glutaminyl-[ribosomal protein uL3] + S-adenosyl-L-methionine = N(5)-methyl-L-glutaminyl-[ribosomal protein uL3] + S-adenosyl-L-homocysteine + H(+)</text>
        <dbReference type="Rhea" id="RHEA:45020"/>
        <dbReference type="Rhea" id="RHEA-COMP:11063"/>
        <dbReference type="Rhea" id="RHEA-COMP:11064"/>
        <dbReference type="ChEBI" id="CHEBI:15378"/>
        <dbReference type="ChEBI" id="CHEBI:30011"/>
        <dbReference type="ChEBI" id="CHEBI:57856"/>
        <dbReference type="ChEBI" id="CHEBI:59789"/>
        <dbReference type="ChEBI" id="CHEBI:61891"/>
        <dbReference type="EC" id="2.1.1.298"/>
    </reaction>
</comment>
<dbReference type="Gene3D" id="1.10.8.10">
    <property type="entry name" value="DNA helicase RuvA subunit, C-terminal domain"/>
    <property type="match status" value="1"/>
</dbReference>
<dbReference type="HAMAP" id="MF_02125">
    <property type="entry name" value="L3_methyltr_PrmB"/>
    <property type="match status" value="1"/>
</dbReference>
<name>A0A7Y0LF28_9GAMM</name>
<evidence type="ECO:0000256" key="2">
    <source>
        <dbReference type="ARBA" id="ARBA00022679"/>
    </source>
</evidence>
<accession>A0A7Y0LF28</accession>
<protein>
    <recommendedName>
        <fullName evidence="4">Ribosomal protein uL3 glutamine methyltransferase</fullName>
        <shortName evidence="4">uL3 MTase</shortName>
        <ecNumber evidence="4">2.1.1.298</ecNumber>
    </recommendedName>
    <alternativeName>
        <fullName evidence="4">N5-glutamine methyltransferase PrmB</fullName>
    </alternativeName>
</protein>
<dbReference type="InterPro" id="IPR007848">
    <property type="entry name" value="Small_mtfrase_dom"/>
</dbReference>
<comment type="function">
    <text evidence="4">Methylates ribosomal protein uL3 on a specific glutamine residue.</text>
</comment>
<organism evidence="6 7">
    <name type="scientific">Thalassotalea algicola</name>
    <dbReference type="NCBI Taxonomy" id="2716224"/>
    <lineage>
        <taxon>Bacteria</taxon>
        <taxon>Pseudomonadati</taxon>
        <taxon>Pseudomonadota</taxon>
        <taxon>Gammaproteobacteria</taxon>
        <taxon>Alteromonadales</taxon>
        <taxon>Colwelliaceae</taxon>
        <taxon>Thalassotalea</taxon>
    </lineage>
</organism>
<dbReference type="NCBIfam" id="TIGR03533">
    <property type="entry name" value="L3_gln_methyl"/>
    <property type="match status" value="1"/>
</dbReference>
<dbReference type="GO" id="GO:0003676">
    <property type="term" value="F:nucleic acid binding"/>
    <property type="evidence" value="ECO:0007669"/>
    <property type="project" value="InterPro"/>
</dbReference>
<keyword evidence="3 4" id="KW-0949">S-adenosyl-L-methionine</keyword>
<dbReference type="Pfam" id="PF05175">
    <property type="entry name" value="MTS"/>
    <property type="match status" value="1"/>
</dbReference>
<dbReference type="AlphaFoldDB" id="A0A7Y0LF28"/>
<dbReference type="Gene3D" id="3.40.50.150">
    <property type="entry name" value="Vaccinia Virus protein VP39"/>
    <property type="match status" value="1"/>
</dbReference>
<evidence type="ECO:0000256" key="4">
    <source>
        <dbReference type="HAMAP-Rule" id="MF_02125"/>
    </source>
</evidence>
<feature type="domain" description="Methyltransferase small" evidence="5">
    <location>
        <begin position="127"/>
        <end position="215"/>
    </location>
</feature>
<keyword evidence="6" id="KW-0689">Ribosomal protein</keyword>
<dbReference type="NCBIfam" id="TIGR00536">
    <property type="entry name" value="hemK_fam"/>
    <property type="match status" value="1"/>
</dbReference>
<sequence>MTASSLIEQLTTIEDWVRWSASEFNRADLYFGHGTDNAWDEAVNLVMFSLALPEELFIKAKSTKILEEEKEDIYEIIRRRVEEQLPAAYLTNQAYFAGLSFYVDDRVLVPRSPIAELISDKFSPYLRHTPPKRILDLCTGSGCIAIACAYAFPDAEIDALDLSLDALNVAQINIEGHGLLEQVIPIQSDLFSSVPQEKYDLIVTNPPYVDQEDVDSLPVEYTHEPEIGLGSGHDGLDITREILAKAASHLTEQGILVCEVGNSQIHIEATYPEIPFHWVEFKKGGHGVFILTKAQLTQFQEVFNQQVVAR</sequence>
<dbReference type="RefSeq" id="WP_169076317.1">
    <property type="nucleotide sequence ID" value="NZ_JABBXH010000005.1"/>
</dbReference>
<dbReference type="GO" id="GO:0036009">
    <property type="term" value="F:protein-glutamine N-methyltransferase activity"/>
    <property type="evidence" value="ECO:0007669"/>
    <property type="project" value="UniProtKB-UniRule"/>
</dbReference>
<dbReference type="PROSITE" id="PS00092">
    <property type="entry name" value="N6_MTASE"/>
    <property type="match status" value="1"/>
</dbReference>
<evidence type="ECO:0000313" key="7">
    <source>
        <dbReference type="Proteomes" id="UP000568664"/>
    </source>
</evidence>
<dbReference type="InterPro" id="IPR017127">
    <property type="entry name" value="Ribosome_uL3_MTase"/>
</dbReference>
<comment type="similarity">
    <text evidence="4">Belongs to the protein N5-glutamine methyltransferase family. PrmB subfamily.</text>
</comment>